<feature type="transmembrane region" description="Helical" evidence="7">
    <location>
        <begin position="70"/>
        <end position="93"/>
    </location>
</feature>
<evidence type="ECO:0000256" key="2">
    <source>
        <dbReference type="ARBA" id="ARBA00007430"/>
    </source>
</evidence>
<proteinExistence type="inferred from homology"/>
<evidence type="ECO:0000313" key="8">
    <source>
        <dbReference type="EMBL" id="UUY05339.1"/>
    </source>
</evidence>
<dbReference type="RefSeq" id="WP_353865798.1">
    <property type="nucleotide sequence ID" value="NZ_CP088295.1"/>
</dbReference>
<protein>
    <submittedName>
        <fullName evidence="8">Oligosaccharide flippase family protein</fullName>
    </submittedName>
</protein>
<evidence type="ECO:0000256" key="3">
    <source>
        <dbReference type="ARBA" id="ARBA00022475"/>
    </source>
</evidence>
<evidence type="ECO:0000256" key="7">
    <source>
        <dbReference type="SAM" id="Phobius"/>
    </source>
</evidence>
<dbReference type="PANTHER" id="PTHR30250">
    <property type="entry name" value="PST FAMILY PREDICTED COLANIC ACID TRANSPORTER"/>
    <property type="match status" value="1"/>
</dbReference>
<dbReference type="Pfam" id="PF13440">
    <property type="entry name" value="Polysacc_synt_3"/>
    <property type="match status" value="1"/>
</dbReference>
<name>A0ABY5PKW6_9ACTN</name>
<comment type="subcellular location">
    <subcellularLocation>
        <location evidence="1">Cell membrane</location>
        <topology evidence="1">Multi-pass membrane protein</topology>
    </subcellularLocation>
</comment>
<reference evidence="9" key="1">
    <citation type="submission" date="2021-11" db="EMBL/GenBank/DDBJ databases">
        <title>Cultivation dependent microbiological survey of springs from the worlds oldest radium mine currently devoted to the extraction of radon-saturated water.</title>
        <authorList>
            <person name="Kapinusova G."/>
            <person name="Smrhova T."/>
            <person name="Strejcek M."/>
            <person name="Suman J."/>
            <person name="Jani K."/>
            <person name="Pajer P."/>
            <person name="Uhlik O."/>
        </authorList>
    </citation>
    <scope>NUCLEOTIDE SEQUENCE [LARGE SCALE GENOMIC DNA]</scope>
    <source>
        <strain evidence="9">J379</strain>
    </source>
</reference>
<organism evidence="8 9">
    <name type="scientific">Svornostia abyssi</name>
    <dbReference type="NCBI Taxonomy" id="2898438"/>
    <lineage>
        <taxon>Bacteria</taxon>
        <taxon>Bacillati</taxon>
        <taxon>Actinomycetota</taxon>
        <taxon>Thermoleophilia</taxon>
        <taxon>Solirubrobacterales</taxon>
        <taxon>Baekduiaceae</taxon>
        <taxon>Svornostia</taxon>
    </lineage>
</organism>
<dbReference type="EMBL" id="CP088295">
    <property type="protein sequence ID" value="UUY05339.1"/>
    <property type="molecule type" value="Genomic_DNA"/>
</dbReference>
<gene>
    <name evidence="8" type="ORF">LRS13_07400</name>
</gene>
<keyword evidence="3" id="KW-1003">Cell membrane</keyword>
<keyword evidence="5 7" id="KW-1133">Transmembrane helix</keyword>
<dbReference type="InterPro" id="IPR050833">
    <property type="entry name" value="Poly_Biosynth_Transport"/>
</dbReference>
<feature type="transmembrane region" description="Helical" evidence="7">
    <location>
        <begin position="398"/>
        <end position="417"/>
    </location>
</feature>
<feature type="transmembrane region" description="Helical" evidence="7">
    <location>
        <begin position="215"/>
        <end position="233"/>
    </location>
</feature>
<evidence type="ECO:0000256" key="4">
    <source>
        <dbReference type="ARBA" id="ARBA00022692"/>
    </source>
</evidence>
<dbReference type="PANTHER" id="PTHR30250:SF10">
    <property type="entry name" value="LIPOPOLYSACCHARIDE BIOSYNTHESIS PROTEIN WZXC"/>
    <property type="match status" value="1"/>
</dbReference>
<feature type="transmembrane region" description="Helical" evidence="7">
    <location>
        <begin position="311"/>
        <end position="333"/>
    </location>
</feature>
<feature type="transmembrane region" description="Helical" evidence="7">
    <location>
        <begin position="368"/>
        <end position="386"/>
    </location>
</feature>
<evidence type="ECO:0000313" key="9">
    <source>
        <dbReference type="Proteomes" id="UP001058860"/>
    </source>
</evidence>
<feature type="transmembrane region" description="Helical" evidence="7">
    <location>
        <begin position="340"/>
        <end position="362"/>
    </location>
</feature>
<feature type="transmembrane region" description="Helical" evidence="7">
    <location>
        <begin position="273"/>
        <end position="299"/>
    </location>
</feature>
<sequence length="465" mass="48232">MAAMGARAVVVRVLGLAGNLVIAPLLGPAGYGVIAIGMIFMVVGRFIADGGLNAAFLGREQPPSHRELRAIAGFQIMVTGAISAAVFGIVPFFGDDGLAIALMASSMLLTVPRVPTAIVCERDLQYGLIVRADIAEAIFYNVLAIGLVIAGLGPLGVGIATALKALVGTSILVFGGPVGFVRPTWRLGPLRSTIRFGIFFQLSWVLTLVRDEGLGILIAVIGGTAALGAWSLARRLLIVLTTVFETAWRVALPGMARLTEAGESTKKIMEQGLAFAAVGTGIPVVGLISTVPALVPALFGDQWGDTVDVVPWMAGGMMLGVPVGTVLVTLLWVQDSADRVLYIGIPSVILSLAVGAALLPAWGVEGAGVGYFVGQATFFVVCFLSSRDLFTKRAVWGGLAPTISAAIASFIGYEIAARTANEWVAIGASLAAGLGLYFALMIVLDFPSLRRLGRFAGRGVGVSPT</sequence>
<evidence type="ECO:0000256" key="1">
    <source>
        <dbReference type="ARBA" id="ARBA00004651"/>
    </source>
</evidence>
<feature type="transmembrane region" description="Helical" evidence="7">
    <location>
        <begin position="423"/>
        <end position="444"/>
    </location>
</feature>
<keyword evidence="6 7" id="KW-0472">Membrane</keyword>
<feature type="transmembrane region" description="Helical" evidence="7">
    <location>
        <begin position="132"/>
        <end position="153"/>
    </location>
</feature>
<accession>A0ABY5PKW6</accession>
<keyword evidence="9" id="KW-1185">Reference proteome</keyword>
<comment type="similarity">
    <text evidence="2">Belongs to the polysaccharide synthase family.</text>
</comment>
<evidence type="ECO:0000256" key="6">
    <source>
        <dbReference type="ARBA" id="ARBA00023136"/>
    </source>
</evidence>
<dbReference type="Proteomes" id="UP001058860">
    <property type="component" value="Chromosome"/>
</dbReference>
<evidence type="ECO:0000256" key="5">
    <source>
        <dbReference type="ARBA" id="ARBA00022989"/>
    </source>
</evidence>
<keyword evidence="4 7" id="KW-0812">Transmembrane</keyword>